<evidence type="ECO:0000313" key="2">
    <source>
        <dbReference type="Proteomes" id="UP001066276"/>
    </source>
</evidence>
<evidence type="ECO:0000313" key="1">
    <source>
        <dbReference type="EMBL" id="KAJ1136318.1"/>
    </source>
</evidence>
<organism evidence="1 2">
    <name type="scientific">Pleurodeles waltl</name>
    <name type="common">Iberian ribbed newt</name>
    <dbReference type="NCBI Taxonomy" id="8319"/>
    <lineage>
        <taxon>Eukaryota</taxon>
        <taxon>Metazoa</taxon>
        <taxon>Chordata</taxon>
        <taxon>Craniata</taxon>
        <taxon>Vertebrata</taxon>
        <taxon>Euteleostomi</taxon>
        <taxon>Amphibia</taxon>
        <taxon>Batrachia</taxon>
        <taxon>Caudata</taxon>
        <taxon>Salamandroidea</taxon>
        <taxon>Salamandridae</taxon>
        <taxon>Pleurodelinae</taxon>
        <taxon>Pleurodeles</taxon>
    </lineage>
</organism>
<accession>A0AAV7QDJ2</accession>
<proteinExistence type="predicted"/>
<name>A0AAV7QDJ2_PLEWA</name>
<dbReference type="Proteomes" id="UP001066276">
    <property type="component" value="Chromosome 6"/>
</dbReference>
<gene>
    <name evidence="1" type="ORF">NDU88_002735</name>
</gene>
<reference evidence="1" key="1">
    <citation type="journal article" date="2022" name="bioRxiv">
        <title>Sequencing and chromosome-scale assembly of the giantPleurodeles waltlgenome.</title>
        <authorList>
            <person name="Brown T."/>
            <person name="Elewa A."/>
            <person name="Iarovenko S."/>
            <person name="Subramanian E."/>
            <person name="Araus A.J."/>
            <person name="Petzold A."/>
            <person name="Susuki M."/>
            <person name="Suzuki K.-i.T."/>
            <person name="Hayashi T."/>
            <person name="Toyoda A."/>
            <person name="Oliveira C."/>
            <person name="Osipova E."/>
            <person name="Leigh N.D."/>
            <person name="Simon A."/>
            <person name="Yun M.H."/>
        </authorList>
    </citation>
    <scope>NUCLEOTIDE SEQUENCE</scope>
    <source>
        <strain evidence="1">20211129_DDA</strain>
        <tissue evidence="1">Liver</tissue>
    </source>
</reference>
<keyword evidence="2" id="KW-1185">Reference proteome</keyword>
<comment type="caution">
    <text evidence="1">The sequence shown here is derived from an EMBL/GenBank/DDBJ whole genome shotgun (WGS) entry which is preliminary data.</text>
</comment>
<dbReference type="AlphaFoldDB" id="A0AAV7QDJ2"/>
<sequence>MLSTSTQFLPPPGKPPFSTTLNEANYARVRKDRTVSGVFADYVLYFHGTLQGPACLDTGTGRACKEWPVSAFFFSLYKGEAVSATSLHYSWPARTSLQDRRSPVYCRSKFKQEPLRTITPAPRPLCKDRPKTAGLLRSFAFPLSRRSSHHVAIIDYIVCLSLSAALFF</sequence>
<protein>
    <submittedName>
        <fullName evidence="1">Uncharacterized protein</fullName>
    </submittedName>
</protein>
<dbReference type="EMBL" id="JANPWB010000010">
    <property type="protein sequence ID" value="KAJ1136318.1"/>
    <property type="molecule type" value="Genomic_DNA"/>
</dbReference>